<dbReference type="RefSeq" id="WP_385939054.1">
    <property type="nucleotide sequence ID" value="NZ_JBHSOZ010000003.1"/>
</dbReference>
<evidence type="ECO:0000256" key="4">
    <source>
        <dbReference type="ARBA" id="ARBA00023163"/>
    </source>
</evidence>
<dbReference type="InterPro" id="IPR036388">
    <property type="entry name" value="WH-like_DNA-bd_sf"/>
</dbReference>
<dbReference type="SUPFAM" id="SSF46785">
    <property type="entry name" value="Winged helix' DNA-binding domain"/>
    <property type="match status" value="1"/>
</dbReference>
<reference evidence="8" key="1">
    <citation type="journal article" date="2019" name="Int. J. Syst. Evol. Microbiol.">
        <title>The Global Catalogue of Microorganisms (GCM) 10K type strain sequencing project: providing services to taxonomists for standard genome sequencing and annotation.</title>
        <authorList>
            <consortium name="The Broad Institute Genomics Platform"/>
            <consortium name="The Broad Institute Genome Sequencing Center for Infectious Disease"/>
            <person name="Wu L."/>
            <person name="Ma J."/>
        </authorList>
    </citation>
    <scope>NUCLEOTIDE SEQUENCE [LARGE SCALE GENOMIC DNA]</scope>
    <source>
        <strain evidence="8">CECT 7184</strain>
    </source>
</reference>
<accession>A0ABW0YI14</accession>
<dbReference type="PROSITE" id="PS51063">
    <property type="entry name" value="HTH_CRP_2"/>
    <property type="match status" value="1"/>
</dbReference>
<evidence type="ECO:0000256" key="3">
    <source>
        <dbReference type="ARBA" id="ARBA00023159"/>
    </source>
</evidence>
<proteinExistence type="predicted"/>
<comment type="caution">
    <text evidence="7">The sequence shown here is derived from an EMBL/GenBank/DDBJ whole genome shotgun (WGS) entry which is preliminary data.</text>
</comment>
<dbReference type="InterPro" id="IPR012318">
    <property type="entry name" value="HTH_CRP"/>
</dbReference>
<dbReference type="Pfam" id="PF13545">
    <property type="entry name" value="HTH_Crp_2"/>
    <property type="match status" value="1"/>
</dbReference>
<keyword evidence="2" id="KW-0238">DNA-binding</keyword>
<dbReference type="PANTHER" id="PTHR24567">
    <property type="entry name" value="CRP FAMILY TRANSCRIPTIONAL REGULATORY PROTEIN"/>
    <property type="match status" value="1"/>
</dbReference>
<evidence type="ECO:0000256" key="1">
    <source>
        <dbReference type="ARBA" id="ARBA00023015"/>
    </source>
</evidence>
<keyword evidence="3" id="KW-0010">Activator</keyword>
<feature type="domain" description="Cyclic nucleotide-binding" evidence="5">
    <location>
        <begin position="42"/>
        <end position="126"/>
    </location>
</feature>
<keyword evidence="1" id="KW-0805">Transcription regulation</keyword>
<dbReference type="InterPro" id="IPR000595">
    <property type="entry name" value="cNMP-bd_dom"/>
</dbReference>
<dbReference type="SUPFAM" id="SSF51206">
    <property type="entry name" value="cAMP-binding domain-like"/>
    <property type="match status" value="1"/>
</dbReference>
<sequence>MAITVQEINRFQESQKIQGTGTIHHYLSDTNFQHLKNKFSSPRTFKKGSFLYMEGDHADQLYYIYSGKVKLKRTMEDGKEITMALKQKGDLLGEFGFSEEVHNASSEIIEDCKVAFIHKKEVEALLQNIGMFAVEYMNWLSMTNRQNETKIRDLLLYGKSGALASTLIRMSNTYGIVDTDGIRLKIKLTNTEIGEFIGLTRESVNRTLNSWKNEGILSMDNGVIIIKNLCELKKICGCPSTCPLEICRL</sequence>
<organism evidence="7 8">
    <name type="scientific">Thalassorhabdus alkalitolerans</name>
    <dbReference type="NCBI Taxonomy" id="2282697"/>
    <lineage>
        <taxon>Bacteria</taxon>
        <taxon>Bacillati</taxon>
        <taxon>Bacillota</taxon>
        <taxon>Bacilli</taxon>
        <taxon>Bacillales</taxon>
        <taxon>Bacillaceae</taxon>
        <taxon>Thalassorhabdus</taxon>
    </lineage>
</organism>
<keyword evidence="4" id="KW-0804">Transcription</keyword>
<keyword evidence="8" id="KW-1185">Reference proteome</keyword>
<evidence type="ECO:0000259" key="5">
    <source>
        <dbReference type="PROSITE" id="PS50042"/>
    </source>
</evidence>
<evidence type="ECO:0000256" key="2">
    <source>
        <dbReference type="ARBA" id="ARBA00023125"/>
    </source>
</evidence>
<protein>
    <submittedName>
        <fullName evidence="7">Crp/Fnr family transcriptional regulator</fullName>
    </submittedName>
</protein>
<evidence type="ECO:0000313" key="8">
    <source>
        <dbReference type="Proteomes" id="UP001596142"/>
    </source>
</evidence>
<dbReference type="PRINTS" id="PR00034">
    <property type="entry name" value="HTHCRP"/>
</dbReference>
<evidence type="ECO:0000313" key="7">
    <source>
        <dbReference type="EMBL" id="MFC5712035.1"/>
    </source>
</evidence>
<dbReference type="Gene3D" id="2.60.120.10">
    <property type="entry name" value="Jelly Rolls"/>
    <property type="match status" value="1"/>
</dbReference>
<dbReference type="SMART" id="SM00100">
    <property type="entry name" value="cNMP"/>
    <property type="match status" value="1"/>
</dbReference>
<dbReference type="InterPro" id="IPR050397">
    <property type="entry name" value="Env_Response_Regulators"/>
</dbReference>
<dbReference type="CDD" id="cd00092">
    <property type="entry name" value="HTH_CRP"/>
    <property type="match status" value="1"/>
</dbReference>
<dbReference type="EMBL" id="JBHSOZ010000003">
    <property type="protein sequence ID" value="MFC5712035.1"/>
    <property type="molecule type" value="Genomic_DNA"/>
</dbReference>
<dbReference type="Proteomes" id="UP001596142">
    <property type="component" value="Unassembled WGS sequence"/>
</dbReference>
<dbReference type="InterPro" id="IPR036390">
    <property type="entry name" value="WH_DNA-bd_sf"/>
</dbReference>
<feature type="domain" description="HTH crp-type" evidence="6">
    <location>
        <begin position="157"/>
        <end position="230"/>
    </location>
</feature>
<dbReference type="InterPro" id="IPR018490">
    <property type="entry name" value="cNMP-bd_dom_sf"/>
</dbReference>
<dbReference type="InterPro" id="IPR014710">
    <property type="entry name" value="RmlC-like_jellyroll"/>
</dbReference>
<dbReference type="SMART" id="SM00419">
    <property type="entry name" value="HTH_CRP"/>
    <property type="match status" value="1"/>
</dbReference>
<evidence type="ECO:0000259" key="6">
    <source>
        <dbReference type="PROSITE" id="PS51063"/>
    </source>
</evidence>
<dbReference type="PROSITE" id="PS50042">
    <property type="entry name" value="CNMP_BINDING_3"/>
    <property type="match status" value="1"/>
</dbReference>
<name>A0ABW0YI14_9BACI</name>
<gene>
    <name evidence="7" type="ORF">ACFPU1_04530</name>
</gene>
<dbReference type="Gene3D" id="1.10.10.10">
    <property type="entry name" value="Winged helix-like DNA-binding domain superfamily/Winged helix DNA-binding domain"/>
    <property type="match status" value="1"/>
</dbReference>
<dbReference type="PANTHER" id="PTHR24567:SF74">
    <property type="entry name" value="HTH-TYPE TRANSCRIPTIONAL REGULATOR ARCR"/>
    <property type="match status" value="1"/>
</dbReference>
<dbReference type="Pfam" id="PF00027">
    <property type="entry name" value="cNMP_binding"/>
    <property type="match status" value="1"/>
</dbReference>
<dbReference type="CDD" id="cd00038">
    <property type="entry name" value="CAP_ED"/>
    <property type="match status" value="1"/>
</dbReference>